<organism evidence="1 2">
    <name type="scientific">Bacillus safensis</name>
    <dbReference type="NCBI Taxonomy" id="561879"/>
    <lineage>
        <taxon>Bacteria</taxon>
        <taxon>Bacillati</taxon>
        <taxon>Bacillota</taxon>
        <taxon>Bacilli</taxon>
        <taxon>Bacillales</taxon>
        <taxon>Bacillaceae</taxon>
        <taxon>Bacillus</taxon>
    </lineage>
</organism>
<dbReference type="SUPFAM" id="SSF52540">
    <property type="entry name" value="P-loop containing nucleoside triphosphate hydrolases"/>
    <property type="match status" value="1"/>
</dbReference>
<dbReference type="AlphaFoldDB" id="A0A0M2EJG5"/>
<dbReference type="PATRIC" id="fig|561879.6.peg.1492"/>
<dbReference type="CDD" id="cd00009">
    <property type="entry name" value="AAA"/>
    <property type="match status" value="1"/>
</dbReference>
<dbReference type="SMART" id="SM00382">
    <property type="entry name" value="AAA"/>
    <property type="match status" value="1"/>
</dbReference>
<dbReference type="Gene3D" id="3.40.50.300">
    <property type="entry name" value="P-loop containing nucleotide triphosphate hydrolases"/>
    <property type="match status" value="1"/>
</dbReference>
<dbReference type="InterPro" id="IPR045735">
    <property type="entry name" value="Spore_III_AA_AAA+_ATPase"/>
</dbReference>
<dbReference type="EMBL" id="CP015607">
    <property type="protein sequence ID" value="APT47909.1"/>
    <property type="molecule type" value="Genomic_DNA"/>
</dbReference>
<reference evidence="1 2" key="1">
    <citation type="submission" date="2016-05" db="EMBL/GenBank/DDBJ databases">
        <title>Complete Genome and Methylome Analysis of Psychrotrophic Bacterial Isolates from Antarctic Lake Untersee.</title>
        <authorList>
            <person name="Fomenkov A."/>
            <person name="Akimov V.N."/>
            <person name="Vasilyeva L.V."/>
            <person name="Andersen D."/>
            <person name="Vincze T."/>
            <person name="Roberts R.J."/>
        </authorList>
    </citation>
    <scope>NUCLEOTIDE SEQUENCE [LARGE SCALE GENOMIC DNA]</scope>
    <source>
        <strain evidence="1 2">U14-5</strain>
    </source>
</reference>
<protein>
    <submittedName>
        <fullName evidence="1">Stage III sporulation protein AA</fullName>
    </submittedName>
</protein>
<sequence length="307" mass="34701">MRSLLDILPHSIGQELRLLKEAEWAQIEEIRIRTDRPIELMQGGKPRFLSYHTTWEDASQLLGRLSNYSMYTLEEELKQGYITISGGHRVGLAGKVIVENGFVKGLRDISSFNIRIAKEKIGIALPFLPYLYEEHWHNTLIIGPPQTGKTTLLRDIARLASTGTKTIPPRKTGIIDERSEIAGCIRGVPQHHFGHRIDVLDACPKAEGLMMMIRSMSPEVMIVDEIGKSEDVEALLEAIHAGVNIIVSAHGYSLEDVYKRPSFKPLWELRVFERYVELNRNNGPGTIGRMYGGDGQEMKWRRGVDVC</sequence>
<proteinExistence type="predicted"/>
<evidence type="ECO:0000313" key="2">
    <source>
        <dbReference type="Proteomes" id="UP000185426"/>
    </source>
</evidence>
<dbReference type="InterPro" id="IPR003593">
    <property type="entry name" value="AAA+_ATPase"/>
</dbReference>
<dbReference type="Proteomes" id="UP000185426">
    <property type="component" value="Chromosome"/>
</dbReference>
<dbReference type="NCBIfam" id="TIGR02858">
    <property type="entry name" value="spore_III_AA"/>
    <property type="match status" value="1"/>
</dbReference>
<dbReference type="RefSeq" id="WP_024428002.1">
    <property type="nucleotide sequence ID" value="NZ_AUYP01000069.1"/>
</dbReference>
<dbReference type="InterPro" id="IPR027417">
    <property type="entry name" value="P-loop_NTPase"/>
</dbReference>
<name>A0A0M2EJG5_BACIA</name>
<evidence type="ECO:0000313" key="1">
    <source>
        <dbReference type="EMBL" id="APT47909.1"/>
    </source>
</evidence>
<dbReference type="PANTHER" id="PTHR20953:SF3">
    <property type="entry name" value="P-LOOP CONTAINING NUCLEOSIDE TRIPHOSPHATE HYDROLASES SUPERFAMILY PROTEIN"/>
    <property type="match status" value="1"/>
</dbReference>
<dbReference type="InterPro" id="IPR014217">
    <property type="entry name" value="Spore_III_AA"/>
</dbReference>
<dbReference type="PANTHER" id="PTHR20953">
    <property type="entry name" value="KINASE-RELATED"/>
    <property type="match status" value="1"/>
</dbReference>
<dbReference type="Pfam" id="PF19568">
    <property type="entry name" value="Spore_III_AA"/>
    <property type="match status" value="1"/>
</dbReference>
<accession>A0A0M2EJG5</accession>
<gene>
    <name evidence="1" type="ORF">BSA145_19775</name>
</gene>